<keyword evidence="4" id="KW-1185">Reference proteome</keyword>
<feature type="non-terminal residue" evidence="3">
    <location>
        <position position="331"/>
    </location>
</feature>
<evidence type="ECO:0000313" key="4">
    <source>
        <dbReference type="Proteomes" id="UP000800094"/>
    </source>
</evidence>
<dbReference type="InterPro" id="IPR013320">
    <property type="entry name" value="ConA-like_dom_sf"/>
</dbReference>
<dbReference type="AlphaFoldDB" id="A0A6A6IVW6"/>
<evidence type="ECO:0000256" key="1">
    <source>
        <dbReference type="SAM" id="SignalP"/>
    </source>
</evidence>
<reference evidence="3" key="1">
    <citation type="journal article" date="2020" name="Stud. Mycol.">
        <title>101 Dothideomycetes genomes: a test case for predicting lifestyles and emergence of pathogens.</title>
        <authorList>
            <person name="Haridas S."/>
            <person name="Albert R."/>
            <person name="Binder M."/>
            <person name="Bloem J."/>
            <person name="Labutti K."/>
            <person name="Salamov A."/>
            <person name="Andreopoulos B."/>
            <person name="Baker S."/>
            <person name="Barry K."/>
            <person name="Bills G."/>
            <person name="Bluhm B."/>
            <person name="Cannon C."/>
            <person name="Castanera R."/>
            <person name="Culley D."/>
            <person name="Daum C."/>
            <person name="Ezra D."/>
            <person name="Gonzalez J."/>
            <person name="Henrissat B."/>
            <person name="Kuo A."/>
            <person name="Liang C."/>
            <person name="Lipzen A."/>
            <person name="Lutzoni F."/>
            <person name="Magnuson J."/>
            <person name="Mondo S."/>
            <person name="Nolan M."/>
            <person name="Ohm R."/>
            <person name="Pangilinan J."/>
            <person name="Park H.-J."/>
            <person name="Ramirez L."/>
            <person name="Alfaro M."/>
            <person name="Sun H."/>
            <person name="Tritt A."/>
            <person name="Yoshinaga Y."/>
            <person name="Zwiers L.-H."/>
            <person name="Turgeon B."/>
            <person name="Goodwin S."/>
            <person name="Spatafora J."/>
            <person name="Crous P."/>
            <person name="Grigoriev I."/>
        </authorList>
    </citation>
    <scope>NUCLEOTIDE SEQUENCE</scope>
    <source>
        <strain evidence="3">CBS 122368</strain>
    </source>
</reference>
<dbReference type="PANTHER" id="PTHR10963">
    <property type="entry name" value="GLYCOSYL HYDROLASE-RELATED"/>
    <property type="match status" value="1"/>
</dbReference>
<evidence type="ECO:0000313" key="3">
    <source>
        <dbReference type="EMBL" id="KAF2253343.1"/>
    </source>
</evidence>
<feature type="signal peptide" evidence="1">
    <location>
        <begin position="1"/>
        <end position="20"/>
    </location>
</feature>
<evidence type="ECO:0000259" key="2">
    <source>
        <dbReference type="PROSITE" id="PS51762"/>
    </source>
</evidence>
<dbReference type="Proteomes" id="UP000800094">
    <property type="component" value="Unassembled WGS sequence"/>
</dbReference>
<sequence length="331" mass="35663">MARLKAVLAPLCAYLHLAFCQQYELTQTYTAQNFFDEFTFFTGSDPTGGFVSYVPFETAASARLIGNVSDVIYLGVDKTNFYTPGGPGRASVRVESKMTFTEGLFVIDLSHMPVGCGTWPALWTAGLSDWPADGEIDIIENVNDARENNAALHATGNCSVVETAEQTGVWKSTDCNIVHDENQGCGTRFTEPYNFGREFNVNGGGMYVMEWTSAAINIWFFPPTGIPESLSALDPSYASSSHPDPSTFGAPSASFSGPCSSSFGDKFFNHSIIIDTTFCGGWAGGTFGEGPSACPLAAGKSPIDSCVDYVAANPQAFEEAYWGIKSLRVWQ</sequence>
<dbReference type="SUPFAM" id="SSF49899">
    <property type="entry name" value="Concanavalin A-like lectins/glucanases"/>
    <property type="match status" value="1"/>
</dbReference>
<dbReference type="PANTHER" id="PTHR10963:SF24">
    <property type="entry name" value="GLYCOSIDASE C21B10.07-RELATED"/>
    <property type="match status" value="1"/>
</dbReference>
<gene>
    <name evidence="3" type="ORF">BU26DRAFT_419824</name>
</gene>
<dbReference type="OrthoDB" id="192832at2759"/>
<proteinExistence type="predicted"/>
<dbReference type="InterPro" id="IPR000757">
    <property type="entry name" value="Beta-glucanase-like"/>
</dbReference>
<dbReference type="EMBL" id="ML987191">
    <property type="protein sequence ID" value="KAF2253343.1"/>
    <property type="molecule type" value="Genomic_DNA"/>
</dbReference>
<name>A0A6A6IVW6_9PLEO</name>
<dbReference type="PROSITE" id="PS51762">
    <property type="entry name" value="GH16_2"/>
    <property type="match status" value="1"/>
</dbReference>
<dbReference type="GeneID" id="54576658"/>
<keyword evidence="3" id="KW-0378">Hydrolase</keyword>
<dbReference type="InterPro" id="IPR050546">
    <property type="entry name" value="Glycosyl_Hydrlase_16"/>
</dbReference>
<organism evidence="3 4">
    <name type="scientific">Trematosphaeria pertusa</name>
    <dbReference type="NCBI Taxonomy" id="390896"/>
    <lineage>
        <taxon>Eukaryota</taxon>
        <taxon>Fungi</taxon>
        <taxon>Dikarya</taxon>
        <taxon>Ascomycota</taxon>
        <taxon>Pezizomycotina</taxon>
        <taxon>Dothideomycetes</taxon>
        <taxon>Pleosporomycetidae</taxon>
        <taxon>Pleosporales</taxon>
        <taxon>Massarineae</taxon>
        <taxon>Trematosphaeriaceae</taxon>
        <taxon>Trematosphaeria</taxon>
    </lineage>
</organism>
<protein>
    <submittedName>
        <fullName evidence="3">Glycoside hydrolase family 16 protein</fullName>
    </submittedName>
</protein>
<dbReference type="Gene3D" id="2.60.120.200">
    <property type="match status" value="1"/>
</dbReference>
<dbReference type="GO" id="GO:0004553">
    <property type="term" value="F:hydrolase activity, hydrolyzing O-glycosyl compounds"/>
    <property type="evidence" value="ECO:0007669"/>
    <property type="project" value="InterPro"/>
</dbReference>
<feature type="domain" description="GH16" evidence="2">
    <location>
        <begin position="23"/>
        <end position="291"/>
    </location>
</feature>
<dbReference type="RefSeq" id="XP_033688347.1">
    <property type="nucleotide sequence ID" value="XM_033823328.1"/>
</dbReference>
<dbReference type="CDD" id="cd02181">
    <property type="entry name" value="GH16_fungal_Lam16A_glucanase"/>
    <property type="match status" value="1"/>
</dbReference>
<dbReference type="Pfam" id="PF26113">
    <property type="entry name" value="GH16_XgeA"/>
    <property type="match status" value="1"/>
</dbReference>
<accession>A0A6A6IVW6</accession>
<dbReference type="GO" id="GO:0009251">
    <property type="term" value="P:glucan catabolic process"/>
    <property type="evidence" value="ECO:0007669"/>
    <property type="project" value="TreeGrafter"/>
</dbReference>
<feature type="chain" id="PRO_5025525658" evidence="1">
    <location>
        <begin position="21"/>
        <end position="331"/>
    </location>
</feature>
<keyword evidence="1" id="KW-0732">Signal</keyword>